<dbReference type="GO" id="GO:0046872">
    <property type="term" value="F:metal ion binding"/>
    <property type="evidence" value="ECO:0007669"/>
    <property type="project" value="UniProtKB-KW"/>
</dbReference>
<evidence type="ECO:0000259" key="4">
    <source>
        <dbReference type="Pfam" id="PF22082"/>
    </source>
</evidence>
<feature type="domain" description="2-thiouridine synthetase TtuA-like N-terminal LIM" evidence="4">
    <location>
        <begin position="3"/>
        <end position="28"/>
    </location>
</feature>
<dbReference type="PIRSF" id="PIRSF004976">
    <property type="entry name" value="ATPase_YdaO"/>
    <property type="match status" value="1"/>
</dbReference>
<dbReference type="InterPro" id="IPR054306">
    <property type="entry name" value="TtuA-like_LIM_N"/>
</dbReference>
<evidence type="ECO:0000313" key="5">
    <source>
        <dbReference type="EMBL" id="HHP68291.1"/>
    </source>
</evidence>
<keyword evidence="2" id="KW-0862">Zinc</keyword>
<dbReference type="InterPro" id="IPR000541">
    <property type="entry name" value="Ncs6/Tuc1/Ctu1"/>
</dbReference>
<dbReference type="NCBIfam" id="TIGR00269">
    <property type="entry name" value="TIGR00269 family protein"/>
    <property type="match status" value="1"/>
</dbReference>
<dbReference type="InterPro" id="IPR035107">
    <property type="entry name" value="tRNA_thiolation_TtcA_Ctu1"/>
</dbReference>
<name>A0A7J3Y0B1_9CREN</name>
<organism evidence="5">
    <name type="scientific">Thermogladius calderae</name>
    <dbReference type="NCBI Taxonomy" id="1200300"/>
    <lineage>
        <taxon>Archaea</taxon>
        <taxon>Thermoproteota</taxon>
        <taxon>Thermoprotei</taxon>
        <taxon>Desulfurococcales</taxon>
        <taxon>Desulfurococcaceae</taxon>
        <taxon>Thermogladius</taxon>
    </lineage>
</organism>
<evidence type="ECO:0000259" key="3">
    <source>
        <dbReference type="Pfam" id="PF01171"/>
    </source>
</evidence>
<dbReference type="GO" id="GO:0016740">
    <property type="term" value="F:transferase activity"/>
    <property type="evidence" value="ECO:0007669"/>
    <property type="project" value="UniProtKB-KW"/>
</dbReference>
<dbReference type="EMBL" id="DRYK01000077">
    <property type="protein sequence ID" value="HHP68291.1"/>
    <property type="molecule type" value="Genomic_DNA"/>
</dbReference>
<feature type="binding site" evidence="2">
    <location>
        <position position="304"/>
    </location>
    <ligand>
        <name>Zn(2+)</name>
        <dbReference type="ChEBI" id="CHEBI:29105"/>
        <label>2</label>
    </ligand>
</feature>
<feature type="binding site" evidence="2">
    <location>
        <position position="7"/>
    </location>
    <ligand>
        <name>Zn(2+)</name>
        <dbReference type="ChEBI" id="CHEBI:29105"/>
        <label>1</label>
    </ligand>
</feature>
<dbReference type="PANTHER" id="PTHR11807:SF12">
    <property type="entry name" value="CYTOPLASMIC TRNA 2-THIOLATION PROTEIN 1"/>
    <property type="match status" value="1"/>
</dbReference>
<dbReference type="InterPro" id="IPR011063">
    <property type="entry name" value="TilS/TtcA_N"/>
</dbReference>
<keyword evidence="1" id="KW-0808">Transferase</keyword>
<comment type="caution">
    <text evidence="5">The sequence shown here is derived from an EMBL/GenBank/DDBJ whole genome shotgun (WGS) entry which is preliminary data.</text>
</comment>
<feature type="binding site" evidence="2">
    <location>
        <position position="292"/>
    </location>
    <ligand>
        <name>Zn(2+)</name>
        <dbReference type="ChEBI" id="CHEBI:29105"/>
        <label>2</label>
    </ligand>
</feature>
<feature type="binding site" evidence="2">
    <location>
        <position position="26"/>
    </location>
    <ligand>
        <name>Zn(2+)</name>
        <dbReference type="ChEBI" id="CHEBI:29105"/>
        <label>1</label>
    </ligand>
</feature>
<dbReference type="GO" id="GO:0002144">
    <property type="term" value="C:cytosolic tRNA wobble base thiouridylase complex"/>
    <property type="evidence" value="ECO:0007669"/>
    <property type="project" value="TreeGrafter"/>
</dbReference>
<dbReference type="SUPFAM" id="SSF52402">
    <property type="entry name" value="Adenine nucleotide alpha hydrolases-like"/>
    <property type="match status" value="1"/>
</dbReference>
<dbReference type="Pfam" id="PF01171">
    <property type="entry name" value="ATP_bind_3"/>
    <property type="match status" value="1"/>
</dbReference>
<evidence type="ECO:0000256" key="2">
    <source>
        <dbReference type="PIRSR" id="PIRSR004976-50"/>
    </source>
</evidence>
<feature type="binding site" evidence="2">
    <location>
        <position position="301"/>
    </location>
    <ligand>
        <name>Zn(2+)</name>
        <dbReference type="ChEBI" id="CHEBI:29105"/>
        <label>2</label>
    </ligand>
</feature>
<dbReference type="GO" id="GO:0002143">
    <property type="term" value="P:tRNA wobble position uridine thiolation"/>
    <property type="evidence" value="ECO:0007669"/>
    <property type="project" value="TreeGrafter"/>
</dbReference>
<gene>
    <name evidence="5" type="ORF">ENM60_05865</name>
</gene>
<dbReference type="Pfam" id="PF22082">
    <property type="entry name" value="TtuA_LIM_N"/>
    <property type="match status" value="1"/>
</dbReference>
<reference evidence="5" key="1">
    <citation type="journal article" date="2020" name="mSystems">
        <title>Genome- and Community-Level Interaction Insights into Carbon Utilization and Element Cycling Functions of Hydrothermarchaeota in Hydrothermal Sediment.</title>
        <authorList>
            <person name="Zhou Z."/>
            <person name="Liu Y."/>
            <person name="Xu W."/>
            <person name="Pan J."/>
            <person name="Luo Z.H."/>
            <person name="Li M."/>
        </authorList>
    </citation>
    <scope>NUCLEOTIDE SEQUENCE [LARGE SCALE GENOMIC DNA]</scope>
    <source>
        <strain evidence="5">SpSt-110</strain>
    </source>
</reference>
<sequence>MVKCSFCDKPAVYVNRVNNTAYCRTHFIEYFEKKVKRTIRKYRMLGKNEHIVVAVSGGKDSLSLLYFLWKLSRRNPGWRVSALLIDEGIKGYREYTIMNFMKANEKLGVPYRIASFKEYIGMTLDEIVEEGRRRGLPYLPCAYCGVFRRYLLNKVAREMGGTVLATAHNMDDMVQTYLMNLAKDTLERLARLAPVTGVASHEKFVKRIKPFIEVSEKETSIYALLNGLIQPEYYKCPYAEFNIRFKIRRMINELEEAQPGTKNGLLNSMLETVRLLAGSRKVEEEIKTCRICGEPSSHDVCRACQFRIELGLLEKPVFRLEWRLE</sequence>
<feature type="binding site" evidence="2">
    <location>
        <position position="289"/>
    </location>
    <ligand>
        <name>Zn(2+)</name>
        <dbReference type="ChEBI" id="CHEBI:29105"/>
        <label>2</label>
    </ligand>
</feature>
<feature type="domain" description="tRNA(Ile)-lysidine/2-thiocytidine synthase N-terminal" evidence="3">
    <location>
        <begin position="50"/>
        <end position="222"/>
    </location>
</feature>
<keyword evidence="2" id="KW-0479">Metal-binding</keyword>
<accession>A0A7J3Y0B1</accession>
<dbReference type="InterPro" id="IPR014729">
    <property type="entry name" value="Rossmann-like_a/b/a_fold"/>
</dbReference>
<dbReference type="Gene3D" id="3.40.50.620">
    <property type="entry name" value="HUPs"/>
    <property type="match status" value="1"/>
</dbReference>
<feature type="binding site" evidence="2">
    <location>
        <position position="23"/>
    </location>
    <ligand>
        <name>Zn(2+)</name>
        <dbReference type="ChEBI" id="CHEBI:29105"/>
        <label>1</label>
    </ligand>
</feature>
<protein>
    <submittedName>
        <fullName evidence="5">TIGR00269 family protein</fullName>
    </submittedName>
</protein>
<dbReference type="GO" id="GO:0000049">
    <property type="term" value="F:tRNA binding"/>
    <property type="evidence" value="ECO:0007669"/>
    <property type="project" value="InterPro"/>
</dbReference>
<evidence type="ECO:0000256" key="1">
    <source>
        <dbReference type="ARBA" id="ARBA00022679"/>
    </source>
</evidence>
<dbReference type="PANTHER" id="PTHR11807">
    <property type="entry name" value="ATPASES OF THE PP SUPERFAMILY-RELATED"/>
    <property type="match status" value="1"/>
</dbReference>
<feature type="binding site" evidence="2">
    <location>
        <position position="4"/>
    </location>
    <ligand>
        <name>Zn(2+)</name>
        <dbReference type="ChEBI" id="CHEBI:29105"/>
        <label>1</label>
    </ligand>
</feature>
<proteinExistence type="predicted"/>
<dbReference type="AlphaFoldDB" id="A0A7J3Y0B1"/>